<feature type="region of interest" description="Disordered" evidence="5">
    <location>
        <begin position="232"/>
        <end position="264"/>
    </location>
</feature>
<evidence type="ECO:0000256" key="5">
    <source>
        <dbReference type="SAM" id="MobiDB-lite"/>
    </source>
</evidence>
<dbReference type="RefSeq" id="WP_407140244.1">
    <property type="nucleotide sequence ID" value="NZ_JBGQQI010000002.1"/>
</dbReference>
<dbReference type="Proteomes" id="UP001625374">
    <property type="component" value="Unassembled WGS sequence"/>
</dbReference>
<proteinExistence type="inferred from homology"/>
<evidence type="ECO:0000256" key="3">
    <source>
        <dbReference type="ARBA" id="ARBA00022729"/>
    </source>
</evidence>
<keyword evidence="3 6" id="KW-0732">Signal</keyword>
<dbReference type="SUPFAM" id="SSF53807">
    <property type="entry name" value="Helical backbone' metal receptor"/>
    <property type="match status" value="1"/>
</dbReference>
<feature type="signal peptide" evidence="6">
    <location>
        <begin position="1"/>
        <end position="20"/>
    </location>
</feature>
<comment type="similarity">
    <text evidence="1 4">Belongs to the bacterial solute-binding protein 9 family.</text>
</comment>
<dbReference type="InterPro" id="IPR006128">
    <property type="entry name" value="Lipoprotein_PsaA-like"/>
</dbReference>
<dbReference type="PRINTS" id="PR00690">
    <property type="entry name" value="ADHESNFAMILY"/>
</dbReference>
<dbReference type="Gene3D" id="3.40.50.1980">
    <property type="entry name" value="Nitrogenase molybdenum iron protein domain"/>
    <property type="match status" value="3"/>
</dbReference>
<dbReference type="InterPro" id="IPR006127">
    <property type="entry name" value="ZnuA-like"/>
</dbReference>
<dbReference type="InterPro" id="IPR050492">
    <property type="entry name" value="Bact_metal-bind_prot9"/>
</dbReference>
<feature type="region of interest" description="Disordered" evidence="5">
    <location>
        <begin position="120"/>
        <end position="139"/>
    </location>
</feature>
<dbReference type="PRINTS" id="PR00691">
    <property type="entry name" value="ADHESINB"/>
</dbReference>
<evidence type="ECO:0000256" key="6">
    <source>
        <dbReference type="SAM" id="SignalP"/>
    </source>
</evidence>
<gene>
    <name evidence="7" type="ORF">ACEN37_01185</name>
</gene>
<dbReference type="PANTHER" id="PTHR42953">
    <property type="entry name" value="HIGH-AFFINITY ZINC UPTAKE SYSTEM PROTEIN ZNUA-RELATED"/>
    <property type="match status" value="1"/>
</dbReference>
<reference evidence="7 8" key="1">
    <citation type="submission" date="2024-08" db="EMBL/GenBank/DDBJ databases">
        <authorList>
            <person name="Arias E."/>
        </authorList>
    </citation>
    <scope>NUCLEOTIDE SEQUENCE [LARGE SCALE GENOMIC DNA]</scope>
    <source>
        <strain evidence="7 8">FAM 24106</strain>
    </source>
</reference>
<dbReference type="InterPro" id="IPR006129">
    <property type="entry name" value="AdhesinB"/>
</dbReference>
<keyword evidence="8" id="KW-1185">Reference proteome</keyword>
<sequence>MKYKWLRSAMLTLVAGTALTACSTGETEKNSAEEDKVSIVTSFYPMYEFASQVAGDRADITMMVGGGDDPHHYEPSAKDVATVNEADLFVYSSPEMEFWTESLFETVENDDLKIVSAAEGVDQSAHSEEDHDHTEGESAGEVKIASAAEHYHSGDMAELTAKVEGNTTLDHWHWYTRSDESADWEAVPNEFGSELSYLVLDENFEVKAELYGEDHEVLTESEPVTITVDNHEDEGEEAHDHESEEAHDHESEEAHDQEGEATETGEDVVVAGLAGHYHTGDAVTIMAETEAEVSEWQWSTRKSDETEWSVISDQTTEQFTGEAVSGGLEIQGVGLDAEGNEVVNTGTIEIIVDDHENEDPHSWLDPVLVQEQVDAIRDALIEIDPEGEEVYTANAADFNERLQGLDQEFQEAFEGAENRVFVVQHQAFGYIAERYDLEQIAVGGLSTEVEPSPSRIAEIGTLVEEYEVPVIYYQQGSDSSIAQTIASETGTETAVLHDLESLSEELQSENLGYIEAMEQNIEALKLSIK</sequence>
<accession>A0ABW8UFZ1</accession>
<feature type="compositionally biased region" description="Basic and acidic residues" evidence="5">
    <location>
        <begin position="125"/>
        <end position="136"/>
    </location>
</feature>
<comment type="caution">
    <text evidence="7">The sequence shown here is derived from an EMBL/GenBank/DDBJ whole genome shotgun (WGS) entry which is preliminary data.</text>
</comment>
<dbReference type="EMBL" id="JBGQQK010000002">
    <property type="protein sequence ID" value="MFL2101858.1"/>
    <property type="molecule type" value="Genomic_DNA"/>
</dbReference>
<dbReference type="Pfam" id="PF01297">
    <property type="entry name" value="ZnuA"/>
    <property type="match status" value="2"/>
</dbReference>
<protein>
    <submittedName>
        <fullName evidence="7">Metal ABC transporter solute-binding protein, Zn/Mn family</fullName>
    </submittedName>
</protein>
<keyword evidence="2 4" id="KW-0813">Transport</keyword>
<evidence type="ECO:0000313" key="8">
    <source>
        <dbReference type="Proteomes" id="UP001625374"/>
    </source>
</evidence>
<dbReference type="PROSITE" id="PS51257">
    <property type="entry name" value="PROKAR_LIPOPROTEIN"/>
    <property type="match status" value="1"/>
</dbReference>
<dbReference type="PANTHER" id="PTHR42953:SF3">
    <property type="entry name" value="HIGH-AFFINITY ZINC UPTAKE SYSTEM PROTEIN ZNUA"/>
    <property type="match status" value="1"/>
</dbReference>
<evidence type="ECO:0000313" key="7">
    <source>
        <dbReference type="EMBL" id="MFL2101858.1"/>
    </source>
</evidence>
<evidence type="ECO:0000256" key="2">
    <source>
        <dbReference type="ARBA" id="ARBA00022448"/>
    </source>
</evidence>
<organism evidence="7 8">
    <name type="scientific">Marinilactibacillus psychrotolerans</name>
    <dbReference type="NCBI Taxonomy" id="191770"/>
    <lineage>
        <taxon>Bacteria</taxon>
        <taxon>Bacillati</taxon>
        <taxon>Bacillota</taxon>
        <taxon>Bacilli</taxon>
        <taxon>Lactobacillales</taxon>
        <taxon>Carnobacteriaceae</taxon>
        <taxon>Marinilactibacillus</taxon>
    </lineage>
</organism>
<feature type="compositionally biased region" description="Basic and acidic residues" evidence="5">
    <location>
        <begin position="238"/>
        <end position="258"/>
    </location>
</feature>
<evidence type="ECO:0000256" key="4">
    <source>
        <dbReference type="RuleBase" id="RU003512"/>
    </source>
</evidence>
<evidence type="ECO:0000256" key="1">
    <source>
        <dbReference type="ARBA" id="ARBA00011028"/>
    </source>
</evidence>
<name>A0ABW8UFZ1_9LACT</name>
<feature type="chain" id="PRO_5047110542" evidence="6">
    <location>
        <begin position="21"/>
        <end position="529"/>
    </location>
</feature>